<proteinExistence type="predicted"/>
<reference evidence="1" key="1">
    <citation type="submission" date="2018-01" db="EMBL/GenBank/DDBJ databases">
        <title>FDA dAtabase for Regulatory Grade micrObial Sequences (FDA-ARGOS): Supporting development and validation of Infectious Disease Dx tests.</title>
        <authorList>
            <person name="Hoffmann M."/>
            <person name="Allard M."/>
            <person name="Evans P."/>
            <person name="Brown E."/>
            <person name="Tallon L."/>
            <person name="Sadzewicz L."/>
            <person name="Sengamalay N."/>
            <person name="Ott S."/>
            <person name="Godinez A."/>
            <person name="Nagaraj S."/>
            <person name="Vyas G."/>
            <person name="Aluvathingal J."/>
            <person name="Nadendla S."/>
            <person name="Geyer C."/>
            <person name="Sichtig H."/>
        </authorList>
    </citation>
    <scope>NUCLEOTIDE SEQUENCE</scope>
    <source>
        <strain evidence="1">FDAARGOS_107</strain>
    </source>
</reference>
<gene>
    <name evidence="1" type="ORF">AL538_27275</name>
</gene>
<dbReference type="EMBL" id="CP014039">
    <property type="protein sequence ID" value="AMG01353.1"/>
    <property type="molecule type" value="Genomic_DNA"/>
</dbReference>
<keyword evidence="2" id="KW-1185">Reference proteome</keyword>
<protein>
    <submittedName>
        <fullName evidence="1">Uncharacterized protein</fullName>
    </submittedName>
</protein>
<name>A0ABM5Y6G0_VIBHA</name>
<dbReference type="Proteomes" id="UP000067422">
    <property type="component" value="Chromosome 2"/>
</dbReference>
<evidence type="ECO:0000313" key="2">
    <source>
        <dbReference type="Proteomes" id="UP000067422"/>
    </source>
</evidence>
<evidence type="ECO:0000313" key="1">
    <source>
        <dbReference type="EMBL" id="AMG01353.1"/>
    </source>
</evidence>
<organism evidence="1 2">
    <name type="scientific">Vibrio harveyi</name>
    <name type="common">Beneckea harveyi</name>
    <dbReference type="NCBI Taxonomy" id="669"/>
    <lineage>
        <taxon>Bacteria</taxon>
        <taxon>Pseudomonadati</taxon>
        <taxon>Pseudomonadota</taxon>
        <taxon>Gammaproteobacteria</taxon>
        <taxon>Vibrionales</taxon>
        <taxon>Vibrionaceae</taxon>
        <taxon>Vibrio</taxon>
    </lineage>
</organism>
<sequence>MARKERKKVLAFALESQYGTDAVSGNTPKYLLGREFSITPMAGDSQSLDYDDGTLGNSPEIVTELYVTIEFTVDFAASADPTHPAPWGDLMKACLRKTTIHTKAGSDPKDETLYELDESGTDSITFYYYQDGNLHKITGARGSLSLSVQAKNFGGIKFTFSGLHQPVTGVTLPTPDFKDWQTPLKIGVQNSAFTLGGKALKLISLDYDQANQVVYQEYVGHEEVLITDYQPTCTIVIEAPPKTDYDPFALAVAGTEQALVFTNGSAGNQVEWQSTRVQLGRPTYGDQDGTLTYSIPLTIISNKDTFATR</sequence>
<accession>A0ABM5Y6G0</accession>
<dbReference type="RefSeq" id="WP_050940063.1">
    <property type="nucleotide sequence ID" value="NZ_CANMKW010000001.1"/>
</dbReference>